<dbReference type="InterPro" id="IPR013083">
    <property type="entry name" value="Znf_RING/FYVE/PHD"/>
</dbReference>
<dbReference type="AlphaFoldDB" id="A0AA39CHT1"/>
<keyword evidence="1" id="KW-0175">Coiled coil</keyword>
<feature type="coiled-coil region" evidence="1">
    <location>
        <begin position="200"/>
        <end position="227"/>
    </location>
</feature>
<keyword evidence="5" id="KW-1185">Reference proteome</keyword>
<protein>
    <recommendedName>
        <fullName evidence="3">Transcription initiation factor IIE subunit alpha N-terminal domain-containing protein</fullName>
    </recommendedName>
</protein>
<evidence type="ECO:0000313" key="5">
    <source>
        <dbReference type="Proteomes" id="UP001172673"/>
    </source>
</evidence>
<comment type="caution">
    <text evidence="4">The sequence shown here is derived from an EMBL/GenBank/DDBJ whole genome shotgun (WGS) entry which is preliminary data.</text>
</comment>
<feature type="compositionally biased region" description="Acidic residues" evidence="2">
    <location>
        <begin position="463"/>
        <end position="477"/>
    </location>
</feature>
<evidence type="ECO:0000256" key="2">
    <source>
        <dbReference type="SAM" id="MobiDB-lite"/>
    </source>
</evidence>
<dbReference type="Pfam" id="PF02002">
    <property type="entry name" value="TFIIE_alpha"/>
    <property type="match status" value="1"/>
</dbReference>
<evidence type="ECO:0000256" key="1">
    <source>
        <dbReference type="SAM" id="Coils"/>
    </source>
</evidence>
<proteinExistence type="predicted"/>
<dbReference type="InterPro" id="IPR002853">
    <property type="entry name" value="TFIIE_asu"/>
</dbReference>
<feature type="compositionally biased region" description="Polar residues" evidence="2">
    <location>
        <begin position="39"/>
        <end position="53"/>
    </location>
</feature>
<dbReference type="PANTHER" id="PTHR13097:SF7">
    <property type="entry name" value="GENERAL TRANSCRIPTION FACTOR IIE SUBUNIT 1"/>
    <property type="match status" value="1"/>
</dbReference>
<dbReference type="GO" id="GO:0005673">
    <property type="term" value="C:transcription factor TFIIE complex"/>
    <property type="evidence" value="ECO:0007669"/>
    <property type="project" value="TreeGrafter"/>
</dbReference>
<dbReference type="InterPro" id="IPR039997">
    <property type="entry name" value="TFE"/>
</dbReference>
<dbReference type="InterPro" id="IPR024550">
    <property type="entry name" value="TFIIEa/SarR/Rpc3_HTH_dom"/>
</dbReference>
<feature type="region of interest" description="Disordered" evidence="2">
    <location>
        <begin position="1"/>
        <end position="75"/>
    </location>
</feature>
<feature type="compositionally biased region" description="Polar residues" evidence="2">
    <location>
        <begin position="383"/>
        <end position="406"/>
    </location>
</feature>
<evidence type="ECO:0000259" key="3">
    <source>
        <dbReference type="SMART" id="SM00531"/>
    </source>
</evidence>
<evidence type="ECO:0000313" key="4">
    <source>
        <dbReference type="EMBL" id="KAJ9608530.1"/>
    </source>
</evidence>
<dbReference type="SUPFAM" id="SSF57783">
    <property type="entry name" value="Zinc beta-ribbon"/>
    <property type="match status" value="1"/>
</dbReference>
<sequence>MAPSRATTPVASVVAAGTTSASATASPTSSRPVSPAPSGTSERGWSLLSASSRAPTPVSTTAVEAVEEERAPRAQEDLDEILAAYTKARDQAVAAGMDPGEIDELYAAMESARELLRTAVRTFFPHPKQVLIIDAILLHSILQMDDLNLLLQSQPKDIRALLNPLRNARLISTGQRAEQKVTGARPSNREYYFCPFHPAIDAIKYKIAKLRRKVEQLYQRDENTKRKEWRCPRCKAEYEELEILDKVNDEGFYCERCGTTLAQNEQAARTNADRSNHEKIRKLNDQLKKFDAMIQKIDRQDIPENDFTSAWDRRKPVPRPQGSGRQDTAETNYMTLTRTSQTHMKKHGGPDLVKAENLTVNLTTSEDQEREEAERRERRRRQLAQQNQMPEWITNTLHTGTDTPTGSDRGEGGAMTSNGIAMAPSDEDGEDDMDNDDDEGDFEDVEVTQPIAAGIKREHSIAFEEDSEENEDFEDAV</sequence>
<feature type="compositionally biased region" description="Low complexity" evidence="2">
    <location>
        <begin position="1"/>
        <end position="38"/>
    </location>
</feature>
<dbReference type="SMART" id="SM00531">
    <property type="entry name" value="TFIIE"/>
    <property type="match status" value="1"/>
</dbReference>
<name>A0AA39CHT1_9EURO</name>
<feature type="compositionally biased region" description="Polar residues" evidence="2">
    <location>
        <begin position="323"/>
        <end position="342"/>
    </location>
</feature>
<dbReference type="EMBL" id="JAPDRK010000010">
    <property type="protein sequence ID" value="KAJ9608530.1"/>
    <property type="molecule type" value="Genomic_DNA"/>
</dbReference>
<accession>A0AA39CHT1</accession>
<reference evidence="4" key="1">
    <citation type="submission" date="2022-10" db="EMBL/GenBank/DDBJ databases">
        <title>Culturing micro-colonial fungi from biological soil crusts in the Mojave desert and describing Neophaeococcomyces mojavensis, and introducing the new genera and species Taxawa tesnikishii.</title>
        <authorList>
            <person name="Kurbessoian T."/>
            <person name="Stajich J.E."/>
        </authorList>
    </citation>
    <scope>NUCLEOTIDE SEQUENCE</scope>
    <source>
        <strain evidence="4">TK_41</strain>
    </source>
</reference>
<dbReference type="Proteomes" id="UP001172673">
    <property type="component" value="Unassembled WGS sequence"/>
</dbReference>
<feature type="compositionally biased region" description="Low complexity" evidence="2">
    <location>
        <begin position="54"/>
        <end position="64"/>
    </location>
</feature>
<dbReference type="GO" id="GO:0006367">
    <property type="term" value="P:transcription initiation at RNA polymerase II promoter"/>
    <property type="evidence" value="ECO:0007669"/>
    <property type="project" value="InterPro"/>
</dbReference>
<feature type="domain" description="Transcription initiation factor IIE subunit alpha N-terminal" evidence="3">
    <location>
        <begin position="127"/>
        <end position="285"/>
    </location>
</feature>
<organism evidence="4 5">
    <name type="scientific">Cladophialophora chaetospira</name>
    <dbReference type="NCBI Taxonomy" id="386627"/>
    <lineage>
        <taxon>Eukaryota</taxon>
        <taxon>Fungi</taxon>
        <taxon>Dikarya</taxon>
        <taxon>Ascomycota</taxon>
        <taxon>Pezizomycotina</taxon>
        <taxon>Eurotiomycetes</taxon>
        <taxon>Chaetothyriomycetidae</taxon>
        <taxon>Chaetothyriales</taxon>
        <taxon>Herpotrichiellaceae</taxon>
        <taxon>Cladophialophora</taxon>
    </lineage>
</organism>
<gene>
    <name evidence="4" type="ORF">H2200_007518</name>
</gene>
<feature type="region of interest" description="Disordered" evidence="2">
    <location>
        <begin position="305"/>
        <end position="477"/>
    </location>
</feature>
<dbReference type="PANTHER" id="PTHR13097">
    <property type="entry name" value="TRANSCRIPTION INITIATION FACTOR IIE, ALPHA SUBUNIT"/>
    <property type="match status" value="1"/>
</dbReference>
<feature type="compositionally biased region" description="Acidic residues" evidence="2">
    <location>
        <begin position="425"/>
        <end position="446"/>
    </location>
</feature>
<dbReference type="Gene3D" id="3.30.40.10">
    <property type="entry name" value="Zinc/RING finger domain, C3HC4 (zinc finger)"/>
    <property type="match status" value="1"/>
</dbReference>